<organism evidence="1">
    <name type="scientific">Oryza sativa subsp. japonica</name>
    <name type="common">Rice</name>
    <dbReference type="NCBI Taxonomy" id="39947"/>
    <lineage>
        <taxon>Eukaryota</taxon>
        <taxon>Viridiplantae</taxon>
        <taxon>Streptophyta</taxon>
        <taxon>Embryophyta</taxon>
        <taxon>Tracheophyta</taxon>
        <taxon>Spermatophyta</taxon>
        <taxon>Magnoliopsida</taxon>
        <taxon>Liliopsida</taxon>
        <taxon>Poales</taxon>
        <taxon>Poaceae</taxon>
        <taxon>BOP clade</taxon>
        <taxon>Oryzoideae</taxon>
        <taxon>Oryzeae</taxon>
        <taxon>Oryzinae</taxon>
        <taxon>Oryza</taxon>
        <taxon>Oryza sativa</taxon>
    </lineage>
</organism>
<dbReference type="EMBL" id="CM000143">
    <property type="protein sequence ID" value="EAZ36762.1"/>
    <property type="molecule type" value="Genomic_DNA"/>
</dbReference>
<reference evidence="1" key="2">
    <citation type="submission" date="2008-12" db="EMBL/GenBank/DDBJ databases">
        <title>Improved gene annotation of the rice (Oryza sativa) genomes.</title>
        <authorList>
            <person name="Wang J."/>
            <person name="Li R."/>
            <person name="Fan W."/>
            <person name="Huang Q."/>
            <person name="Zhang J."/>
            <person name="Zhou Y."/>
            <person name="Hu Y."/>
            <person name="Zi S."/>
            <person name="Li J."/>
            <person name="Ni P."/>
            <person name="Zheng H."/>
            <person name="Zhang Y."/>
            <person name="Zhao M."/>
            <person name="Hao Q."/>
            <person name="McDermott J."/>
            <person name="Samudrala R."/>
            <person name="Kristiansen K."/>
            <person name="Wong G.K.-S."/>
        </authorList>
    </citation>
    <scope>NUCLEOTIDE SEQUENCE</scope>
</reference>
<gene>
    <name evidence="1" type="ORF">OsJ_21098</name>
</gene>
<accession>A3BB23</accession>
<proteinExistence type="predicted"/>
<dbReference type="Proteomes" id="UP000007752">
    <property type="component" value="Chromosome 6"/>
</dbReference>
<sequence length="174" mass="19875">MHGSRHYSIGIICIERQSLQFSTVTAGKDDSPALNSTAKTYLKDLTDSVSRYPRKKQISVDPADYIAKRIRGLDGRPIVANKEFDYDRRTFVENKKDYDFGATFQEQFSVVDMQFLDRKNTIVHIDDVVLTGANLECHTKAYCYDDDKKSISPEIIDAFVEHYGHTKPGTEMHT</sequence>
<protein>
    <submittedName>
        <fullName evidence="1">Uncharacterized protein</fullName>
    </submittedName>
</protein>
<reference evidence="1" key="1">
    <citation type="journal article" date="2005" name="PLoS Biol.">
        <title>The genomes of Oryza sativa: a history of duplications.</title>
        <authorList>
            <person name="Yu J."/>
            <person name="Wang J."/>
            <person name="Lin W."/>
            <person name="Li S."/>
            <person name="Li H."/>
            <person name="Zhou J."/>
            <person name="Ni P."/>
            <person name="Dong W."/>
            <person name="Hu S."/>
            <person name="Zeng C."/>
            <person name="Zhang J."/>
            <person name="Zhang Y."/>
            <person name="Li R."/>
            <person name="Xu Z."/>
            <person name="Li S."/>
            <person name="Li X."/>
            <person name="Zheng H."/>
            <person name="Cong L."/>
            <person name="Lin L."/>
            <person name="Yin J."/>
            <person name="Geng J."/>
            <person name="Li G."/>
            <person name="Shi J."/>
            <person name="Liu J."/>
            <person name="Lv H."/>
            <person name="Li J."/>
            <person name="Wang J."/>
            <person name="Deng Y."/>
            <person name="Ran L."/>
            <person name="Shi X."/>
            <person name="Wang X."/>
            <person name="Wu Q."/>
            <person name="Li C."/>
            <person name="Ren X."/>
            <person name="Wang J."/>
            <person name="Wang X."/>
            <person name="Li D."/>
            <person name="Liu D."/>
            <person name="Zhang X."/>
            <person name="Ji Z."/>
            <person name="Zhao W."/>
            <person name="Sun Y."/>
            <person name="Zhang Z."/>
            <person name="Bao J."/>
            <person name="Han Y."/>
            <person name="Dong L."/>
            <person name="Ji J."/>
            <person name="Chen P."/>
            <person name="Wu S."/>
            <person name="Liu J."/>
            <person name="Xiao Y."/>
            <person name="Bu D."/>
            <person name="Tan J."/>
            <person name="Yang L."/>
            <person name="Ye C."/>
            <person name="Zhang J."/>
            <person name="Xu J."/>
            <person name="Zhou Y."/>
            <person name="Yu Y."/>
            <person name="Zhang B."/>
            <person name="Zhuang S."/>
            <person name="Wei H."/>
            <person name="Liu B."/>
            <person name="Lei M."/>
            <person name="Yu H."/>
            <person name="Li Y."/>
            <person name="Xu H."/>
            <person name="Wei S."/>
            <person name="He X."/>
            <person name="Fang L."/>
            <person name="Zhang Z."/>
            <person name="Zhang Y."/>
            <person name="Huang X."/>
            <person name="Su Z."/>
            <person name="Tong W."/>
            <person name="Li J."/>
            <person name="Tong Z."/>
            <person name="Li S."/>
            <person name="Ye J."/>
            <person name="Wang L."/>
            <person name="Fang L."/>
            <person name="Lei T."/>
            <person name="Chen C."/>
            <person name="Chen H."/>
            <person name="Xu Z."/>
            <person name="Li H."/>
            <person name="Huang H."/>
            <person name="Zhang F."/>
            <person name="Xu H."/>
            <person name="Li N."/>
            <person name="Zhao C."/>
            <person name="Li S."/>
            <person name="Dong L."/>
            <person name="Huang Y."/>
            <person name="Li L."/>
            <person name="Xi Y."/>
            <person name="Qi Q."/>
            <person name="Li W."/>
            <person name="Zhang B."/>
            <person name="Hu W."/>
            <person name="Zhang Y."/>
            <person name="Tian X."/>
            <person name="Jiao Y."/>
            <person name="Liang X."/>
            <person name="Jin J."/>
            <person name="Gao L."/>
            <person name="Zheng W."/>
            <person name="Hao B."/>
            <person name="Liu S."/>
            <person name="Wang W."/>
            <person name="Yuan L."/>
            <person name="Cao M."/>
            <person name="McDermott J."/>
            <person name="Samudrala R."/>
            <person name="Wang J."/>
            <person name="Wong G.K."/>
            <person name="Yang H."/>
        </authorList>
    </citation>
    <scope>NUCLEOTIDE SEQUENCE [LARGE SCALE GENOMIC DNA]</scope>
</reference>
<name>A3BB23_ORYSJ</name>
<dbReference type="AlphaFoldDB" id="A3BB23"/>
<evidence type="ECO:0000313" key="1">
    <source>
        <dbReference type="EMBL" id="EAZ36762.1"/>
    </source>
</evidence>